<reference evidence="1 2" key="1">
    <citation type="submission" date="2017-09" db="EMBL/GenBank/DDBJ databases">
        <title>Metagenomic Analysis Reveals Denitrifying Candidatus Accumulibacter and Flanking Population as a Source of N2O.</title>
        <authorList>
            <person name="Gao H."/>
            <person name="Mao Y."/>
            <person name="Zhao X."/>
            <person name="Liu W.-T."/>
            <person name="Zhang T."/>
            <person name="Wells G."/>
        </authorList>
    </citation>
    <scope>NUCLEOTIDE SEQUENCE [LARGE SCALE GENOMIC DNA]</scope>
    <source>
        <strain evidence="1">CANDO_2_IC</strain>
    </source>
</reference>
<comment type="caution">
    <text evidence="1">The sequence shown here is derived from an EMBL/GenBank/DDBJ whole genome shotgun (WGS) entry which is preliminary data.</text>
</comment>
<dbReference type="AlphaFoldDB" id="A0A6A7RRW9"/>
<evidence type="ECO:0000313" key="1">
    <source>
        <dbReference type="EMBL" id="MQM29672.1"/>
    </source>
</evidence>
<sequence length="70" mass="7601">MALLTPAFSSLFAWQELLPWLLVLKRAGYSSTILSRVGSKGGTALVNGQAQLTAENQRTTRHSLMIIATL</sequence>
<proteinExistence type="predicted"/>
<name>A0A6A7RRW9_9PROT</name>
<dbReference type="EMBL" id="PDHS01000075">
    <property type="protein sequence ID" value="MQM29672.1"/>
    <property type="molecule type" value="Genomic_DNA"/>
</dbReference>
<dbReference type="Proteomes" id="UP000342300">
    <property type="component" value="Unassembled WGS sequence"/>
</dbReference>
<accession>A0A6A7RRW9</accession>
<protein>
    <submittedName>
        <fullName evidence="1">Uncharacterized protein</fullName>
    </submittedName>
</protein>
<organism evidence="1 2">
    <name type="scientific">Candidatus Accumulibacter phosphatis</name>
    <dbReference type="NCBI Taxonomy" id="327160"/>
    <lineage>
        <taxon>Bacteria</taxon>
        <taxon>Pseudomonadati</taxon>
        <taxon>Pseudomonadota</taxon>
        <taxon>Betaproteobacteria</taxon>
        <taxon>Candidatus Accumulibacter</taxon>
    </lineage>
</organism>
<gene>
    <name evidence="1" type="ORF">CRU78_03625</name>
</gene>
<evidence type="ECO:0000313" key="2">
    <source>
        <dbReference type="Proteomes" id="UP000342300"/>
    </source>
</evidence>